<gene>
    <name evidence="1" type="ORF">NDU88_009503</name>
</gene>
<reference evidence="1" key="1">
    <citation type="journal article" date="2022" name="bioRxiv">
        <title>Sequencing and chromosome-scale assembly of the giantPleurodeles waltlgenome.</title>
        <authorList>
            <person name="Brown T."/>
            <person name="Elewa A."/>
            <person name="Iarovenko S."/>
            <person name="Subramanian E."/>
            <person name="Araus A.J."/>
            <person name="Petzold A."/>
            <person name="Susuki M."/>
            <person name="Suzuki K.-i.T."/>
            <person name="Hayashi T."/>
            <person name="Toyoda A."/>
            <person name="Oliveira C."/>
            <person name="Osipova E."/>
            <person name="Leigh N.D."/>
            <person name="Simon A."/>
            <person name="Yun M.H."/>
        </authorList>
    </citation>
    <scope>NUCLEOTIDE SEQUENCE</scope>
    <source>
        <strain evidence="1">20211129_DDA</strain>
        <tissue evidence="1">Liver</tissue>
    </source>
</reference>
<accession>A0AAV7QUT1</accession>
<sequence>MQRRRDVRIERLLVPLPLSLRICAKLGHAPAAPAIGRAPGKRAVNAPQARSGLTPPALFGTFAAGWRHSFPSAERGQPLRVPAYPSSRIIREAQGAAELPAPDRIRSGGSSLRGTSISCDVASLLRHRQRSGGAPLLRIIVRPRRSTRTTRPTS</sequence>
<name>A0AAV7QUT1_PLEWA</name>
<comment type="caution">
    <text evidence="1">The sequence shown here is derived from an EMBL/GenBank/DDBJ whole genome shotgun (WGS) entry which is preliminary data.</text>
</comment>
<dbReference type="AlphaFoldDB" id="A0AAV7QUT1"/>
<evidence type="ECO:0000313" key="2">
    <source>
        <dbReference type="Proteomes" id="UP001066276"/>
    </source>
</evidence>
<dbReference type="Proteomes" id="UP001066276">
    <property type="component" value="Chromosome 6"/>
</dbReference>
<evidence type="ECO:0000313" key="1">
    <source>
        <dbReference type="EMBL" id="KAJ1143192.1"/>
    </source>
</evidence>
<proteinExistence type="predicted"/>
<protein>
    <submittedName>
        <fullName evidence="1">Uncharacterized protein</fullName>
    </submittedName>
</protein>
<dbReference type="EMBL" id="JANPWB010000010">
    <property type="protein sequence ID" value="KAJ1143192.1"/>
    <property type="molecule type" value="Genomic_DNA"/>
</dbReference>
<organism evidence="1 2">
    <name type="scientific">Pleurodeles waltl</name>
    <name type="common">Iberian ribbed newt</name>
    <dbReference type="NCBI Taxonomy" id="8319"/>
    <lineage>
        <taxon>Eukaryota</taxon>
        <taxon>Metazoa</taxon>
        <taxon>Chordata</taxon>
        <taxon>Craniata</taxon>
        <taxon>Vertebrata</taxon>
        <taxon>Euteleostomi</taxon>
        <taxon>Amphibia</taxon>
        <taxon>Batrachia</taxon>
        <taxon>Caudata</taxon>
        <taxon>Salamandroidea</taxon>
        <taxon>Salamandridae</taxon>
        <taxon>Pleurodelinae</taxon>
        <taxon>Pleurodeles</taxon>
    </lineage>
</organism>
<keyword evidence="2" id="KW-1185">Reference proteome</keyword>